<evidence type="ECO:0000313" key="2">
    <source>
        <dbReference type="EMBL" id="UWX64937.1"/>
    </source>
</evidence>
<reference evidence="2" key="1">
    <citation type="submission" date="2022-09" db="EMBL/GenBank/DDBJ databases">
        <title>genome sequence of Deinococcus rubellus.</title>
        <authorList>
            <person name="Srinivasan S."/>
        </authorList>
    </citation>
    <scope>NUCLEOTIDE SEQUENCE</scope>
    <source>
        <strain evidence="2">Ant6</strain>
    </source>
</reference>
<proteinExistence type="predicted"/>
<name>A0ABY5YIK9_9DEIO</name>
<keyword evidence="3" id="KW-1185">Reference proteome</keyword>
<organism evidence="2 3">
    <name type="scientific">Deinococcus rubellus</name>
    <dbReference type="NCBI Taxonomy" id="1889240"/>
    <lineage>
        <taxon>Bacteria</taxon>
        <taxon>Thermotogati</taxon>
        <taxon>Deinococcota</taxon>
        <taxon>Deinococci</taxon>
        <taxon>Deinococcales</taxon>
        <taxon>Deinococcaceae</taxon>
        <taxon>Deinococcus</taxon>
    </lineage>
</organism>
<dbReference type="EMBL" id="CP104213">
    <property type="protein sequence ID" value="UWX64937.1"/>
    <property type="molecule type" value="Genomic_DNA"/>
</dbReference>
<dbReference type="Proteomes" id="UP001060261">
    <property type="component" value="Chromosome"/>
</dbReference>
<dbReference type="RefSeq" id="WP_260561195.1">
    <property type="nucleotide sequence ID" value="NZ_BAABEC010000069.1"/>
</dbReference>
<evidence type="ECO:0000259" key="1">
    <source>
        <dbReference type="Pfam" id="PF01676"/>
    </source>
</evidence>
<accession>A0ABY5YIK9</accession>
<dbReference type="InterPro" id="IPR006124">
    <property type="entry name" value="Metalloenzyme"/>
</dbReference>
<dbReference type="SUPFAM" id="SSF53649">
    <property type="entry name" value="Alkaline phosphatase-like"/>
    <property type="match status" value="1"/>
</dbReference>
<sequence length="289" mass="29959">MSAVIWLALDGVGHPADAPPDSVWEQDLPALRPLIDAGLALDAALGVPGLPQSGTGQSCWLTGLDAVQLMGKGGAGQQAGEHFGPHPGPTLQALLREASLPVRLTRAGGAAALLNFYPPGYFAAQARRPRYGCFPFSFLAAGLPLNPPGLPSVSPLLGLHHDFPWAAAQSLDDLRRTGESLARTAENADLLVIDLWLSDLLGHQGRPAAPPELLTAGKRYLRHLDALLSGMLGAGGRVVVGSDHGNFENLNIKAHTTARVPFAGSGVALGQPGNIVEAGAVMAGWFGLT</sequence>
<dbReference type="Pfam" id="PF01676">
    <property type="entry name" value="Metalloenzyme"/>
    <property type="match status" value="1"/>
</dbReference>
<gene>
    <name evidence="2" type="ORF">N0D28_04555</name>
</gene>
<protein>
    <submittedName>
        <fullName evidence="2">Metalloenzyme domain protein</fullName>
    </submittedName>
</protein>
<dbReference type="InterPro" id="IPR017850">
    <property type="entry name" value="Alkaline_phosphatase_core_sf"/>
</dbReference>
<evidence type="ECO:0000313" key="3">
    <source>
        <dbReference type="Proteomes" id="UP001060261"/>
    </source>
</evidence>
<dbReference type="Gene3D" id="3.40.720.10">
    <property type="entry name" value="Alkaline Phosphatase, subunit A"/>
    <property type="match status" value="1"/>
</dbReference>
<feature type="domain" description="Metalloenzyme" evidence="1">
    <location>
        <begin position="179"/>
        <end position="264"/>
    </location>
</feature>